<keyword evidence="4 6" id="KW-1133">Transmembrane helix</keyword>
<feature type="transmembrane region" description="Helical" evidence="6">
    <location>
        <begin position="747"/>
        <end position="771"/>
    </location>
</feature>
<reference evidence="8 9" key="1">
    <citation type="submission" date="2019-02" db="EMBL/GenBank/DDBJ databases">
        <title>Genomic Encyclopedia of Type Strains, Phase IV (KMG-IV): sequencing the most valuable type-strain genomes for metagenomic binning, comparative biology and taxonomic classification.</title>
        <authorList>
            <person name="Goeker M."/>
        </authorList>
    </citation>
    <scope>NUCLEOTIDE SEQUENCE [LARGE SCALE GENOMIC DNA]</scope>
    <source>
        <strain evidence="8 9">DSM 105135</strain>
    </source>
</reference>
<proteinExistence type="predicted"/>
<dbReference type="Proteomes" id="UP000292423">
    <property type="component" value="Unassembled WGS sequence"/>
</dbReference>
<evidence type="ECO:0000256" key="2">
    <source>
        <dbReference type="ARBA" id="ARBA00022475"/>
    </source>
</evidence>
<dbReference type="AlphaFoldDB" id="A0A4Q7ZDD3"/>
<feature type="transmembrane region" description="Helical" evidence="6">
    <location>
        <begin position="258"/>
        <end position="281"/>
    </location>
</feature>
<dbReference type="SUPFAM" id="SSF82866">
    <property type="entry name" value="Multidrug efflux transporter AcrB transmembrane domain"/>
    <property type="match status" value="2"/>
</dbReference>
<protein>
    <recommendedName>
        <fullName evidence="7">SSD domain-containing protein</fullName>
    </recommendedName>
</protein>
<dbReference type="InterPro" id="IPR004869">
    <property type="entry name" value="MMPL_dom"/>
</dbReference>
<feature type="transmembrane region" description="Helical" evidence="6">
    <location>
        <begin position="713"/>
        <end position="735"/>
    </location>
</feature>
<feature type="transmembrane region" description="Helical" evidence="6">
    <location>
        <begin position="406"/>
        <end position="431"/>
    </location>
</feature>
<dbReference type="PANTHER" id="PTHR33406">
    <property type="entry name" value="MEMBRANE PROTEIN MJ1562-RELATED"/>
    <property type="match status" value="1"/>
</dbReference>
<feature type="transmembrane region" description="Helical" evidence="6">
    <location>
        <begin position="645"/>
        <end position="665"/>
    </location>
</feature>
<dbReference type="EMBL" id="SHKX01000002">
    <property type="protein sequence ID" value="RZU48201.1"/>
    <property type="molecule type" value="Genomic_DNA"/>
</dbReference>
<organism evidence="8 9">
    <name type="scientific">Fluviicoccus keumensis</name>
    <dbReference type="NCBI Taxonomy" id="1435465"/>
    <lineage>
        <taxon>Bacteria</taxon>
        <taxon>Pseudomonadati</taxon>
        <taxon>Pseudomonadota</taxon>
        <taxon>Gammaproteobacteria</taxon>
        <taxon>Moraxellales</taxon>
        <taxon>Moraxellaceae</taxon>
        <taxon>Fluviicoccus</taxon>
    </lineage>
</organism>
<keyword evidence="5 6" id="KW-0472">Membrane</keyword>
<dbReference type="InterPro" id="IPR050545">
    <property type="entry name" value="Mycobact_MmpL"/>
</dbReference>
<evidence type="ECO:0000256" key="6">
    <source>
        <dbReference type="SAM" id="Phobius"/>
    </source>
</evidence>
<keyword evidence="3 6" id="KW-0812">Transmembrane</keyword>
<name>A0A4Q7ZDD3_9GAMM</name>
<dbReference type="PANTHER" id="PTHR33406:SF12">
    <property type="entry name" value="BLR2997 PROTEIN"/>
    <property type="match status" value="1"/>
</dbReference>
<evidence type="ECO:0000256" key="1">
    <source>
        <dbReference type="ARBA" id="ARBA00004651"/>
    </source>
</evidence>
<dbReference type="OrthoDB" id="9803781at2"/>
<feature type="transmembrane region" description="Helical" evidence="6">
    <location>
        <begin position="235"/>
        <end position="251"/>
    </location>
</feature>
<keyword evidence="2" id="KW-1003">Cell membrane</keyword>
<feature type="transmembrane region" description="Helical" evidence="6">
    <location>
        <begin position="671"/>
        <end position="693"/>
    </location>
</feature>
<gene>
    <name evidence="8" type="ORF">EV700_0102</name>
</gene>
<evidence type="ECO:0000313" key="8">
    <source>
        <dbReference type="EMBL" id="RZU48201.1"/>
    </source>
</evidence>
<evidence type="ECO:0000256" key="5">
    <source>
        <dbReference type="ARBA" id="ARBA00023136"/>
    </source>
</evidence>
<keyword evidence="9" id="KW-1185">Reference proteome</keyword>
<sequence>MTTSTPSKTDAFWQALACWIVTHPWTSILVSLLVTLAVSAGSAGYIYSTDHRAFFGKDNPQLLAFEKLQEDYTKTDTVLIAVAPKDGKVFSREFLAILQALTKESWQVPYSQRVESLTNFQHVKVDGDSIATEDLVTDAAALNDATLADVKQAALAEPFLVNSLVNPQGTVAGVRITLNMPGKEPLKEIPAVVDQVRKMTADMAKAHPGLDFHLAGQPIANKAYPEESQADGVRVWPWFLLTMMVMLTVLFRSLKAMLITLAACLLAVFGGAGFVGFFKFVVNDGVIVAPVMILSMAFADGIHVVVNWIQAVNNGMNKRDAMAESLALNMGPMTVTSVMTAVGFLTLLFNDSPPFQVMGLIVSAGVVFALLLTFFFTAPLLAVLPGEPPRKISPLMREDSPAVARFADFLIANHKVILTICLVLAATLSLFSLKNQINDDIVKYYTPQAKFRQDMEFVNANLTGIAEVNYSLPAGGPDDIADPAYLKQVDTFSQWLKTRPDVTQVNSVVDIVKRINQVMHGNDPAFYRIPDSRQEIAQYLLQYELSLPQGADLNYLIRFDRSESRVRVAVGTSSGQKIIALDESAQQWLKANAPKAMQVQGSSLNLMFANIGARSINGMFGGMLGSLMAESLFVMLVFRAFRLGLTSFIGNLIPIGAAFGFWGILNGNIDVGLTVVLGISFSVVVDDTIHFIAKYERARQVEGKDPADAVRYAFSHVGFALLSTTAVLGTGYAWLANSAIQLTVNTAIVTCATILIALVIDVFLLPCLFLVMDKRQVKA</sequence>
<feature type="transmembrane region" description="Helical" evidence="6">
    <location>
        <begin position="287"/>
        <end position="309"/>
    </location>
</feature>
<evidence type="ECO:0000259" key="7">
    <source>
        <dbReference type="PROSITE" id="PS50156"/>
    </source>
</evidence>
<dbReference type="Pfam" id="PF03176">
    <property type="entry name" value="MMPL"/>
    <property type="match status" value="1"/>
</dbReference>
<dbReference type="InterPro" id="IPR000731">
    <property type="entry name" value="SSD"/>
</dbReference>
<feature type="domain" description="SSD" evidence="7">
    <location>
        <begin position="256"/>
        <end position="383"/>
    </location>
</feature>
<feature type="transmembrane region" description="Helical" evidence="6">
    <location>
        <begin position="330"/>
        <end position="349"/>
    </location>
</feature>
<evidence type="ECO:0000256" key="4">
    <source>
        <dbReference type="ARBA" id="ARBA00022989"/>
    </source>
</evidence>
<dbReference type="GO" id="GO:0005886">
    <property type="term" value="C:plasma membrane"/>
    <property type="evidence" value="ECO:0007669"/>
    <property type="project" value="UniProtKB-SubCell"/>
</dbReference>
<comment type="subcellular location">
    <subcellularLocation>
        <location evidence="1">Cell membrane</location>
        <topology evidence="1">Multi-pass membrane protein</topology>
    </subcellularLocation>
</comment>
<comment type="caution">
    <text evidence="8">The sequence shown here is derived from an EMBL/GenBank/DDBJ whole genome shotgun (WGS) entry which is preliminary data.</text>
</comment>
<evidence type="ECO:0000256" key="3">
    <source>
        <dbReference type="ARBA" id="ARBA00022692"/>
    </source>
</evidence>
<accession>A0A4Q7ZDD3</accession>
<dbReference type="Gene3D" id="1.20.1640.10">
    <property type="entry name" value="Multidrug efflux transporter AcrB transmembrane domain"/>
    <property type="match status" value="2"/>
</dbReference>
<feature type="transmembrane region" description="Helical" evidence="6">
    <location>
        <begin position="355"/>
        <end position="385"/>
    </location>
</feature>
<evidence type="ECO:0000313" key="9">
    <source>
        <dbReference type="Proteomes" id="UP000292423"/>
    </source>
</evidence>
<dbReference type="PROSITE" id="PS50156">
    <property type="entry name" value="SSD"/>
    <property type="match status" value="1"/>
</dbReference>
<dbReference type="RefSeq" id="WP_130410407.1">
    <property type="nucleotide sequence ID" value="NZ_SHKX01000002.1"/>
</dbReference>